<evidence type="ECO:0000256" key="2">
    <source>
        <dbReference type="ARBA" id="ARBA00022723"/>
    </source>
</evidence>
<proteinExistence type="predicted"/>
<keyword evidence="2" id="KW-0479">Metal-binding</keyword>
<dbReference type="InterPro" id="IPR039994">
    <property type="entry name" value="NO66-like"/>
</dbReference>
<dbReference type="GO" id="GO:0046872">
    <property type="term" value="F:metal ion binding"/>
    <property type="evidence" value="ECO:0007669"/>
    <property type="project" value="UniProtKB-KW"/>
</dbReference>
<dbReference type="PROSITE" id="PS51184">
    <property type="entry name" value="JMJC"/>
    <property type="match status" value="1"/>
</dbReference>
<reference evidence="6 7" key="1">
    <citation type="submission" date="2018-03" db="EMBL/GenBank/DDBJ databases">
        <title>Chitinolytic properties of Streptosporangium nondiastaticum TBG75A20.</title>
        <authorList>
            <person name="Gayathri V."/>
            <person name="Shiburaj S."/>
        </authorList>
    </citation>
    <scope>NUCLEOTIDE SEQUENCE [LARGE SCALE GENOMIC DNA]</scope>
    <source>
        <strain evidence="6 7">TBG75A20</strain>
    </source>
</reference>
<dbReference type="Gene3D" id="2.60.120.650">
    <property type="entry name" value="Cupin"/>
    <property type="match status" value="1"/>
</dbReference>
<dbReference type="EMBL" id="PXWG01000002">
    <property type="protein sequence ID" value="PSJ30356.1"/>
    <property type="molecule type" value="Genomic_DNA"/>
</dbReference>
<comment type="cofactor">
    <cofactor evidence="1">
        <name>Fe(2+)</name>
        <dbReference type="ChEBI" id="CHEBI:29033"/>
    </cofactor>
</comment>
<dbReference type="PANTHER" id="PTHR13096">
    <property type="entry name" value="MINA53 MYC INDUCED NUCLEAR ANTIGEN"/>
    <property type="match status" value="1"/>
</dbReference>
<dbReference type="InterPro" id="IPR003347">
    <property type="entry name" value="JmjC_dom"/>
</dbReference>
<evidence type="ECO:0000256" key="4">
    <source>
        <dbReference type="SAM" id="MobiDB-lite"/>
    </source>
</evidence>
<dbReference type="AlphaFoldDB" id="A0A9X7PJQ9"/>
<dbReference type="OrthoDB" id="9764016at2"/>
<evidence type="ECO:0000259" key="5">
    <source>
        <dbReference type="PROSITE" id="PS51184"/>
    </source>
</evidence>
<evidence type="ECO:0000313" key="6">
    <source>
        <dbReference type="EMBL" id="PSJ30356.1"/>
    </source>
</evidence>
<keyword evidence="7" id="KW-1185">Reference proteome</keyword>
<accession>A0A9X7PJQ9</accession>
<sequence>MPRPRTHRGTGVAVHTLEAGAAHCAPADGLAGLLSPLTEQEFLRDRLGTEPVVIRGREGRFRGLFGWSRLNELLASTRTDASRIHLVRSADGVPLASCAEPVPQLSPRGRPSRLRPERLYETLHAGSTLAIDGVEELHAPLRALVTAVEGSLRSLVQANLYVNLGGAPQGFHTHWDDHDVLVLQAEGAKHWDIHPPTEEHPVGVLSDPPPPAVGAATWSGDLTEGDVLYLPRGWWHTVRAVEGRPSLHLTLGTRLPSAGDLLRRLLVHLARSHPLVRQDLPRFAAADRAQDWYAALREVLVTAAREPGLLEELAERAGGGAPHRPQFTLPDTAGTR</sequence>
<dbReference type="PANTHER" id="PTHR13096:SF8">
    <property type="entry name" value="RIBOSOMAL OXYGENASE 1"/>
    <property type="match status" value="1"/>
</dbReference>
<dbReference type="SUPFAM" id="SSF51197">
    <property type="entry name" value="Clavaminate synthase-like"/>
    <property type="match status" value="1"/>
</dbReference>
<organism evidence="6 7">
    <name type="scientific">Streptosporangium nondiastaticum</name>
    <dbReference type="NCBI Taxonomy" id="35764"/>
    <lineage>
        <taxon>Bacteria</taxon>
        <taxon>Bacillati</taxon>
        <taxon>Actinomycetota</taxon>
        <taxon>Actinomycetes</taxon>
        <taxon>Streptosporangiales</taxon>
        <taxon>Streptosporangiaceae</taxon>
        <taxon>Streptosporangium</taxon>
    </lineage>
</organism>
<evidence type="ECO:0000313" key="7">
    <source>
        <dbReference type="Proteomes" id="UP000242427"/>
    </source>
</evidence>
<feature type="region of interest" description="Disordered" evidence="4">
    <location>
        <begin position="315"/>
        <end position="336"/>
    </location>
</feature>
<name>A0A9X7PJQ9_9ACTN</name>
<evidence type="ECO:0000256" key="3">
    <source>
        <dbReference type="ARBA" id="ARBA00023004"/>
    </source>
</evidence>
<gene>
    <name evidence="6" type="ORF">B7P34_02000</name>
</gene>
<dbReference type="Pfam" id="PF08007">
    <property type="entry name" value="JmjC_2"/>
    <property type="match status" value="1"/>
</dbReference>
<evidence type="ECO:0000256" key="1">
    <source>
        <dbReference type="ARBA" id="ARBA00001954"/>
    </source>
</evidence>
<dbReference type="Proteomes" id="UP000242427">
    <property type="component" value="Unassembled WGS sequence"/>
</dbReference>
<feature type="domain" description="JmjC" evidence="5">
    <location>
        <begin position="112"/>
        <end position="270"/>
    </location>
</feature>
<protein>
    <submittedName>
        <fullName evidence="6">Cupin</fullName>
    </submittedName>
</protein>
<keyword evidence="3" id="KW-0408">Iron</keyword>
<comment type="caution">
    <text evidence="6">The sequence shown here is derived from an EMBL/GenBank/DDBJ whole genome shotgun (WGS) entry which is preliminary data.</text>
</comment>